<dbReference type="GeneID" id="25727539"/>
<feature type="compositionally biased region" description="Low complexity" evidence="1">
    <location>
        <begin position="8"/>
        <end position="36"/>
    </location>
</feature>
<feature type="region of interest" description="Disordered" evidence="1">
    <location>
        <begin position="1"/>
        <end position="127"/>
    </location>
</feature>
<dbReference type="RefSeq" id="XP_013896599.1">
    <property type="nucleotide sequence ID" value="XM_014041145.1"/>
</dbReference>
<feature type="compositionally biased region" description="Basic and acidic residues" evidence="1">
    <location>
        <begin position="57"/>
        <end position="80"/>
    </location>
</feature>
<dbReference type="KEGG" id="mng:MNEG_10382"/>
<proteinExistence type="predicted"/>
<reference evidence="2 3" key="1">
    <citation type="journal article" date="2013" name="BMC Genomics">
        <title>Reconstruction of the lipid metabolism for the microalga Monoraphidium neglectum from its genome sequence reveals characteristics suitable for biofuel production.</title>
        <authorList>
            <person name="Bogen C."/>
            <person name="Al-Dilaimi A."/>
            <person name="Albersmeier A."/>
            <person name="Wichmann J."/>
            <person name="Grundmann M."/>
            <person name="Rupp O."/>
            <person name="Lauersen K.J."/>
            <person name="Blifernez-Klassen O."/>
            <person name="Kalinowski J."/>
            <person name="Goesmann A."/>
            <person name="Mussgnug J.H."/>
            <person name="Kruse O."/>
        </authorList>
    </citation>
    <scope>NUCLEOTIDE SEQUENCE [LARGE SCALE GENOMIC DNA]</scope>
    <source>
        <strain evidence="2 3">SAG 48.87</strain>
    </source>
</reference>
<keyword evidence="3" id="KW-1185">Reference proteome</keyword>
<sequence length="140" mass="15133">MRAAISCRSGVASAPARSPRPARAQRAALVVLAAAGKENPYHDRKHTAASNPGGTKDAGKVHADKKQQFEYQQERLEWRRKNQQGGDNDADRDEPAHTNMGVKNEGSHNSGNNLPLSDEPSGAAKLVNKVVRKITGKDDE</sequence>
<dbReference type="OrthoDB" id="10533281at2759"/>
<protein>
    <submittedName>
        <fullName evidence="2">Uncharacterized protein</fullName>
    </submittedName>
</protein>
<dbReference type="AlphaFoldDB" id="A0A0D2M1R5"/>
<evidence type="ECO:0000256" key="1">
    <source>
        <dbReference type="SAM" id="MobiDB-lite"/>
    </source>
</evidence>
<organism evidence="2 3">
    <name type="scientific">Monoraphidium neglectum</name>
    <dbReference type="NCBI Taxonomy" id="145388"/>
    <lineage>
        <taxon>Eukaryota</taxon>
        <taxon>Viridiplantae</taxon>
        <taxon>Chlorophyta</taxon>
        <taxon>core chlorophytes</taxon>
        <taxon>Chlorophyceae</taxon>
        <taxon>CS clade</taxon>
        <taxon>Sphaeropleales</taxon>
        <taxon>Selenastraceae</taxon>
        <taxon>Monoraphidium</taxon>
    </lineage>
</organism>
<dbReference type="Proteomes" id="UP000054498">
    <property type="component" value="Unassembled WGS sequence"/>
</dbReference>
<accession>A0A0D2M1R5</accession>
<name>A0A0D2M1R5_9CHLO</name>
<evidence type="ECO:0000313" key="3">
    <source>
        <dbReference type="Proteomes" id="UP000054498"/>
    </source>
</evidence>
<evidence type="ECO:0000313" key="2">
    <source>
        <dbReference type="EMBL" id="KIY97579.1"/>
    </source>
</evidence>
<gene>
    <name evidence="2" type="ORF">MNEG_10382</name>
</gene>
<dbReference type="EMBL" id="KK102510">
    <property type="protein sequence ID" value="KIY97579.1"/>
    <property type="molecule type" value="Genomic_DNA"/>
</dbReference>